<keyword evidence="2" id="KW-0808">Transferase</keyword>
<evidence type="ECO:0000256" key="3">
    <source>
        <dbReference type="ARBA" id="ARBA00022691"/>
    </source>
</evidence>
<dbReference type="SUPFAM" id="SSF53335">
    <property type="entry name" value="S-adenosyl-L-methionine-dependent methyltransferases"/>
    <property type="match status" value="1"/>
</dbReference>
<keyword evidence="9" id="KW-1185">Reference proteome</keyword>
<evidence type="ECO:0000256" key="1">
    <source>
        <dbReference type="ARBA" id="ARBA00022603"/>
    </source>
</evidence>
<evidence type="ECO:0000256" key="5">
    <source>
        <dbReference type="ARBA" id="ARBA00022842"/>
    </source>
</evidence>
<keyword evidence="5" id="KW-0460">Magnesium</keyword>
<dbReference type="InParanoid" id="A0A1I9LSP4"/>
<dbReference type="Araport" id="AT3G21950"/>
<dbReference type="OrthoDB" id="1523883at2759"/>
<protein>
    <submittedName>
        <fullName evidence="8">S-adenosyl-L-methionine-dependent methyltransferases superfamily protein</fullName>
    </submittedName>
</protein>
<keyword evidence="3" id="KW-0949">S-adenosyl-L-methionine</keyword>
<dbReference type="RefSeq" id="NP_001327559.1">
    <property type="nucleotide sequence ID" value="NM_001338558.1"/>
</dbReference>
<dbReference type="Gene3D" id="1.10.1200.270">
    <property type="entry name" value="Methyltransferase, alpha-helical capping domain"/>
    <property type="match status" value="1"/>
</dbReference>
<dbReference type="GO" id="GO:0032259">
    <property type="term" value="P:methylation"/>
    <property type="evidence" value="ECO:0000318"/>
    <property type="project" value="GO_Central"/>
</dbReference>
<evidence type="ECO:0000313" key="7">
    <source>
        <dbReference type="Araport" id="AT3G21950"/>
    </source>
</evidence>
<evidence type="ECO:0000313" key="8">
    <source>
        <dbReference type="EMBL" id="ANM65602.1"/>
    </source>
</evidence>
<dbReference type="ProteomicsDB" id="213977"/>
<dbReference type="KEGG" id="ath:AT3G21950"/>
<dbReference type="FunCoup" id="A0A1I9LSP4">
    <property type="interactions" value="4"/>
</dbReference>
<name>A0A1I9LSP4_ARATH</name>
<dbReference type="ExpressionAtlas" id="A0A1I9LSP4">
    <property type="expression patterns" value="baseline and differential"/>
</dbReference>
<dbReference type="InterPro" id="IPR029063">
    <property type="entry name" value="SAM-dependent_MTases_sf"/>
</dbReference>
<keyword evidence="1 8" id="KW-0489">Methyltransferase</keyword>
<evidence type="ECO:0000256" key="6">
    <source>
        <dbReference type="SAM" id="MobiDB-lite"/>
    </source>
</evidence>
<dbReference type="PANTHER" id="PTHR31009">
    <property type="entry name" value="S-ADENOSYL-L-METHIONINE:CARBOXYL METHYLTRANSFERASE FAMILY PROTEIN"/>
    <property type="match status" value="1"/>
</dbReference>
<dbReference type="STRING" id="3702.A0A1I9LSP4"/>
<keyword evidence="4" id="KW-0479">Metal-binding</keyword>
<dbReference type="GO" id="GO:0046872">
    <property type="term" value="F:metal ion binding"/>
    <property type="evidence" value="ECO:0007669"/>
    <property type="project" value="UniProtKB-KW"/>
</dbReference>
<dbReference type="Proteomes" id="UP000006548">
    <property type="component" value="Chromosome 3"/>
</dbReference>
<dbReference type="TAIR" id="AT3G21950"/>
<dbReference type="InterPro" id="IPR042086">
    <property type="entry name" value="MeTrfase_capping"/>
</dbReference>
<evidence type="ECO:0000256" key="2">
    <source>
        <dbReference type="ARBA" id="ARBA00022679"/>
    </source>
</evidence>
<evidence type="ECO:0007829" key="11">
    <source>
        <dbReference type="ProteomicsDB" id="A0A1I9LSP4"/>
    </source>
</evidence>
<reference evidence="9" key="2">
    <citation type="journal article" date="2017" name="Plant J.">
        <title>Araport11: a complete reannotation of the Arabidopsis thaliana reference genome.</title>
        <authorList>
            <person name="Cheng C.Y."/>
            <person name="Krishnakumar V."/>
            <person name="Chan A.P."/>
            <person name="Thibaud-Nissen F."/>
            <person name="Schobel S."/>
            <person name="Town C.D."/>
        </authorList>
    </citation>
    <scope>GENOME REANNOTATION</scope>
    <source>
        <strain evidence="9">cv. Columbia</strain>
    </source>
</reference>
<feature type="region of interest" description="Disordered" evidence="6">
    <location>
        <begin position="1"/>
        <end position="29"/>
    </location>
</feature>
<reference evidence="8 9" key="1">
    <citation type="journal article" date="2000" name="Nature">
        <title>Sequence and analysis of chromosome 3 of the plant Arabidopsis thaliana.</title>
        <authorList>
            <consortium name="European Union Chromosome 3 Arabidopsis Sequencing Consortium"/>
            <consortium name="Institute for Genomic Research"/>
            <consortium name="Kazusa DNA Research Institute"/>
            <person name="Salanoubat M."/>
            <person name="Lemcke K."/>
            <person name="Rieger M."/>
            <person name="Ansorge W."/>
            <person name="Unseld M."/>
            <person name="Fartmann B."/>
            <person name="Valle G."/>
            <person name="Blocker H."/>
            <person name="Perez-Alonso M."/>
            <person name="Obermaier B."/>
            <person name="Delseny M."/>
            <person name="Boutry M."/>
            <person name="Grivell L.A."/>
            <person name="Mache R."/>
            <person name="Puigdomenech P."/>
            <person name="De Simone V."/>
            <person name="Choisne N."/>
            <person name="Artiguenave F."/>
            <person name="Robert C."/>
            <person name="Brottier P."/>
            <person name="Wincker P."/>
            <person name="Cattolico L."/>
            <person name="Weissenbach J."/>
            <person name="Saurin W."/>
            <person name="Quetier F."/>
            <person name="Schafer M."/>
            <person name="Muller-Auer S."/>
            <person name="Gabel C."/>
            <person name="Fuchs M."/>
            <person name="Benes V."/>
            <person name="Wurmbach E."/>
            <person name="Drzonek H."/>
            <person name="Erfle H."/>
            <person name="Jordan N."/>
            <person name="Bangert S."/>
            <person name="Wiedelmann R."/>
            <person name="Kranz H."/>
            <person name="Voss H."/>
            <person name="Holland R."/>
            <person name="Brandt P."/>
            <person name="Nyakatura G."/>
            <person name="Vezzi A."/>
            <person name="D'Angelo M."/>
            <person name="Pallavicini A."/>
            <person name="Toppo S."/>
            <person name="Simionati B."/>
            <person name="Conrad A."/>
            <person name="Hornischer K."/>
            <person name="Kauer G."/>
            <person name="Lohnert T.H."/>
            <person name="Nordsiek G."/>
            <person name="Reichelt J."/>
            <person name="Scharfe M."/>
            <person name="Schon O."/>
            <person name="Bargues M."/>
            <person name="Terol J."/>
            <person name="Climent J."/>
            <person name="Navarro P."/>
            <person name="Collado C."/>
            <person name="Perez-Perez A."/>
            <person name="Ottenwalder B."/>
            <person name="Duchemin D."/>
            <person name="Cooke R."/>
            <person name="Laudie M."/>
            <person name="Berger-Llauro C."/>
            <person name="Purnelle B."/>
            <person name="Masuy D."/>
            <person name="de Haan M."/>
            <person name="Maarse A.C."/>
            <person name="Alcaraz J.P."/>
            <person name="Cottet A."/>
            <person name="Casacuberta E."/>
            <person name="Monfort A."/>
            <person name="Argiriou A."/>
            <person name="flores M."/>
            <person name="Liguori R."/>
            <person name="Vitale D."/>
            <person name="Mannhaupt G."/>
            <person name="Haase D."/>
            <person name="Schoof H."/>
            <person name="Rudd S."/>
            <person name="Zaccaria P."/>
            <person name="Mewes H.W."/>
            <person name="Mayer K.F."/>
            <person name="Kaul S."/>
            <person name="Town C.D."/>
            <person name="Koo H.L."/>
            <person name="Tallon L.J."/>
            <person name="Jenkins J."/>
            <person name="Rooney T."/>
            <person name="Rizzo M."/>
            <person name="Walts A."/>
            <person name="Utterback T."/>
            <person name="Fujii C.Y."/>
            <person name="Shea T.P."/>
            <person name="Creasy T.H."/>
            <person name="Haas B."/>
            <person name="Maiti R."/>
            <person name="Wu D."/>
            <person name="Peterson J."/>
            <person name="Van Aken S."/>
            <person name="Pai G."/>
            <person name="Militscher J."/>
            <person name="Sellers P."/>
            <person name="Gill J.E."/>
            <person name="Feldblyum T.V."/>
            <person name="Preuss D."/>
            <person name="Lin X."/>
            <person name="Nierman W.C."/>
            <person name="Salzberg S.L."/>
            <person name="White O."/>
            <person name="Venter J.C."/>
            <person name="Fraser C.M."/>
            <person name="Kaneko T."/>
            <person name="Nakamura Y."/>
            <person name="Sato S."/>
            <person name="Kato T."/>
            <person name="Asamizu E."/>
            <person name="Sasamoto S."/>
            <person name="Kimura T."/>
            <person name="Idesawa K."/>
            <person name="Kawashima K."/>
            <person name="Kishida Y."/>
            <person name="Kiyokawa C."/>
            <person name="Kohara M."/>
            <person name="Matsumoto M."/>
            <person name="Matsuno A."/>
            <person name="Muraki A."/>
            <person name="Nakayama S."/>
            <person name="Nakazaki N."/>
            <person name="Shinpo S."/>
            <person name="Takeuchi C."/>
            <person name="Wada T."/>
            <person name="Watanabe A."/>
            <person name="Yamada M."/>
            <person name="Yasuda M."/>
            <person name="Tabata S."/>
        </authorList>
    </citation>
    <scope>NUCLEOTIDE SEQUENCE [LARGE SCALE GENOMIC DNA]</scope>
    <source>
        <strain evidence="9">cv. Columbia</strain>
    </source>
</reference>
<dbReference type="GeneID" id="821753"/>
<dbReference type="AlphaFoldDB" id="A0A1I9LSP4"/>
<dbReference type="EMBL" id="CP002686">
    <property type="protein sequence ID" value="ANM65602.1"/>
    <property type="molecule type" value="Genomic_DNA"/>
</dbReference>
<accession>A0A1I9LSP4</accession>
<evidence type="ECO:0000256" key="4">
    <source>
        <dbReference type="ARBA" id="ARBA00022723"/>
    </source>
</evidence>
<organism evidence="8 9">
    <name type="scientific">Arabidopsis thaliana</name>
    <name type="common">Mouse-ear cress</name>
    <dbReference type="NCBI Taxonomy" id="3702"/>
    <lineage>
        <taxon>Eukaryota</taxon>
        <taxon>Viridiplantae</taxon>
        <taxon>Streptophyta</taxon>
        <taxon>Embryophyta</taxon>
        <taxon>Tracheophyta</taxon>
        <taxon>Spermatophyta</taxon>
        <taxon>Magnoliopsida</taxon>
        <taxon>eudicotyledons</taxon>
        <taxon>Gunneridae</taxon>
        <taxon>Pentapetalae</taxon>
        <taxon>rosids</taxon>
        <taxon>malvids</taxon>
        <taxon>Brassicales</taxon>
        <taxon>Brassicaceae</taxon>
        <taxon>Camelineae</taxon>
        <taxon>Arabidopsis</taxon>
    </lineage>
</organism>
<proteinExistence type="evidence at protein level"/>
<evidence type="ECO:0007829" key="10">
    <source>
        <dbReference type="PeptideAtlas" id="A0A1I9LSP4"/>
    </source>
</evidence>
<dbReference type="GO" id="GO:0008757">
    <property type="term" value="F:S-adenosylmethionine-dependent methyltransferase activity"/>
    <property type="evidence" value="ECO:0000318"/>
    <property type="project" value="GO_Central"/>
</dbReference>
<evidence type="ECO:0000313" key="9">
    <source>
        <dbReference type="Proteomes" id="UP000006548"/>
    </source>
</evidence>
<dbReference type="InterPro" id="IPR005299">
    <property type="entry name" value="MeTrfase_7"/>
</dbReference>
<sequence length="400" mass="45669">MGVVSMKGGDGEHSYANNSEAQKSITSDAKPEVMKSVNEMIVKMDFPGCIKVADLGCSSGENTFLVMSEIVNTIITTYQQNGQNLPEIDCCLNDLPENDFNTTFKLIPSFHEKLKMNVKGNCYVSGCPGSFYTRLFPSKSLHFVHSSFCLHWLSKVPDGLEENKKNVYLRSPCPPNLYESYWNQFKKDFSMFLRMRAEETMPSGRMALTLVGRKTLDPLSKECFKDWSLVSDSLLDLVSEVLTTVTLLNFFGNLKVLIVVIIIYWRSILSVQGVVKESDLESFNLPYYSPDESEVKEVIENEGSFEIKNFETIFGLLFSYKTGHSEVKDDDDDVDHSRRFEVVKTRANMTRSIIEPMLVAHFGEAIIDRLFDKYIYHACQRYDTLRNKPTVNFFVSLTRK</sequence>
<dbReference type="Pfam" id="PF03492">
    <property type="entry name" value="Methyltransf_7"/>
    <property type="match status" value="2"/>
</dbReference>
<dbReference type="Gene3D" id="3.40.50.150">
    <property type="entry name" value="Vaccinia Virus protein VP39"/>
    <property type="match status" value="1"/>
</dbReference>
<dbReference type="SMR" id="A0A1I9LSP4"/>
<feature type="compositionally biased region" description="Polar residues" evidence="6">
    <location>
        <begin position="15"/>
        <end position="27"/>
    </location>
</feature>
<gene>
    <name evidence="7 8" type="ordered locus">At3g21950</name>
</gene>
<keyword evidence="10 11" id="KW-1267">Proteomics identification</keyword>